<evidence type="ECO:0000259" key="2">
    <source>
        <dbReference type="SMART" id="SM00047"/>
    </source>
</evidence>
<name>A0AAX2GXR4_9FLAO</name>
<protein>
    <submittedName>
        <fullName evidence="4">Muramidase-2</fullName>
        <ecNumber evidence="4">3.2.1.17</ecNumber>
    </submittedName>
    <submittedName>
        <fullName evidence="3">Peptidoglycan hydrolase</fullName>
    </submittedName>
</protein>
<organism evidence="4 6">
    <name type="scientific">Capnocytophaga haemolytica</name>
    <dbReference type="NCBI Taxonomy" id="45243"/>
    <lineage>
        <taxon>Bacteria</taxon>
        <taxon>Pseudomonadati</taxon>
        <taxon>Bacteroidota</taxon>
        <taxon>Flavobacteriia</taxon>
        <taxon>Flavobacteriales</taxon>
        <taxon>Flavobacteriaceae</taxon>
        <taxon>Capnocytophaga</taxon>
    </lineage>
</organism>
<dbReference type="EMBL" id="CP014227">
    <property type="protein sequence ID" value="AMD84761.1"/>
    <property type="molecule type" value="Genomic_DNA"/>
</dbReference>
<reference evidence="3 5" key="1">
    <citation type="submission" date="2016-02" db="EMBL/GenBank/DDBJ databases">
        <authorList>
            <person name="Holder M.E."/>
            <person name="Ajami N.J."/>
            <person name="Petrosino J.F."/>
        </authorList>
    </citation>
    <scope>NUCLEOTIDE SEQUENCE [LARGE SCALE GENOMIC DNA]</scope>
    <source>
        <strain evidence="3 5">CCUG 32990</strain>
    </source>
</reference>
<evidence type="ECO:0000313" key="5">
    <source>
        <dbReference type="Proteomes" id="UP000065822"/>
    </source>
</evidence>
<dbReference type="GO" id="GO:0004040">
    <property type="term" value="F:amidase activity"/>
    <property type="evidence" value="ECO:0007669"/>
    <property type="project" value="InterPro"/>
</dbReference>
<dbReference type="PANTHER" id="PTHR33308:SF9">
    <property type="entry name" value="PEPTIDOGLYCAN HYDROLASE FLGJ"/>
    <property type="match status" value="1"/>
</dbReference>
<dbReference type="EMBL" id="LT906449">
    <property type="protein sequence ID" value="SNV07737.1"/>
    <property type="molecule type" value="Genomic_DNA"/>
</dbReference>
<evidence type="ECO:0000256" key="1">
    <source>
        <dbReference type="ARBA" id="ARBA00022801"/>
    </source>
</evidence>
<dbReference type="Proteomes" id="UP000215539">
    <property type="component" value="Chromosome 1"/>
</dbReference>
<evidence type="ECO:0000313" key="4">
    <source>
        <dbReference type="EMBL" id="SNV07737.1"/>
    </source>
</evidence>
<proteinExistence type="predicted"/>
<evidence type="ECO:0000313" key="6">
    <source>
        <dbReference type="Proteomes" id="UP000215539"/>
    </source>
</evidence>
<sequence>MIREFIEKYTPYALESERKTGISYLFILAQAALESGWGIHTPLYNFFGVKATKNTPMECKQLLVTKEITLKQQLKLPQIVTVKQLPDGWYHYIVKDWFMCYKSPEEAFTAHARLLSENKRYAKAMLYKSDAYKFADEVAKAGYATAPHYAERLKKVIKTIEKHLKTHKNE</sequence>
<reference evidence="4 6" key="2">
    <citation type="submission" date="2017-06" db="EMBL/GenBank/DDBJ databases">
        <authorList>
            <consortium name="Pathogen Informatics"/>
        </authorList>
    </citation>
    <scope>NUCLEOTIDE SEQUENCE [LARGE SCALE GENOMIC DNA]</scope>
    <source>
        <strain evidence="4 6">NCTC12947</strain>
    </source>
</reference>
<dbReference type="AlphaFoldDB" id="A0AAX2GXR4"/>
<keyword evidence="4" id="KW-0326">Glycosidase</keyword>
<dbReference type="EC" id="3.2.1.17" evidence="4"/>
<dbReference type="PANTHER" id="PTHR33308">
    <property type="entry name" value="PEPTIDOGLYCAN HYDROLASE FLGJ"/>
    <property type="match status" value="1"/>
</dbReference>
<keyword evidence="5" id="KW-1185">Reference proteome</keyword>
<dbReference type="RefSeq" id="WP_066428541.1">
    <property type="nucleotide sequence ID" value="NZ_CP014227.1"/>
</dbReference>
<accession>A0AAX2GXR4</accession>
<dbReference type="Proteomes" id="UP000065822">
    <property type="component" value="Chromosome"/>
</dbReference>
<dbReference type="SMART" id="SM00047">
    <property type="entry name" value="LYZ2"/>
    <property type="match status" value="1"/>
</dbReference>
<dbReference type="Pfam" id="PF01832">
    <property type="entry name" value="Glucosaminidase"/>
    <property type="match status" value="1"/>
</dbReference>
<dbReference type="GO" id="GO:0003796">
    <property type="term" value="F:lysozyme activity"/>
    <property type="evidence" value="ECO:0007669"/>
    <property type="project" value="UniProtKB-EC"/>
</dbReference>
<dbReference type="Gene3D" id="1.10.530.10">
    <property type="match status" value="1"/>
</dbReference>
<evidence type="ECO:0000313" key="3">
    <source>
        <dbReference type="EMBL" id="AMD84761.1"/>
    </source>
</evidence>
<dbReference type="InterPro" id="IPR002901">
    <property type="entry name" value="MGlyc_endo_b_GlcNAc-like_dom"/>
</dbReference>
<dbReference type="InterPro" id="IPR051056">
    <property type="entry name" value="Glycosyl_Hydrolase_73"/>
</dbReference>
<gene>
    <name evidence="3" type="ORF">AXF12_04040</name>
    <name evidence="4" type="ORF">SAMEA44541418_00928</name>
</gene>
<dbReference type="KEGG" id="chg:AXF12_04040"/>
<keyword evidence="1 4" id="KW-0378">Hydrolase</keyword>
<feature type="domain" description="Mannosyl-glycoprotein endo-beta-N-acetylglucosamidase-like" evidence="2">
    <location>
        <begin position="2"/>
        <end position="168"/>
    </location>
</feature>